<gene>
    <name evidence="1" type="ORF">L211DRAFT_491446</name>
</gene>
<evidence type="ECO:0000313" key="2">
    <source>
        <dbReference type="Proteomes" id="UP000267821"/>
    </source>
</evidence>
<dbReference type="STRING" id="1051890.A0A3N4LSI1"/>
<name>A0A3N4LSI1_9PEZI</name>
<proteinExistence type="predicted"/>
<reference evidence="1 2" key="1">
    <citation type="journal article" date="2018" name="Nat. Ecol. Evol.">
        <title>Pezizomycetes genomes reveal the molecular basis of ectomycorrhizal truffle lifestyle.</title>
        <authorList>
            <person name="Murat C."/>
            <person name="Payen T."/>
            <person name="Noel B."/>
            <person name="Kuo A."/>
            <person name="Morin E."/>
            <person name="Chen J."/>
            <person name="Kohler A."/>
            <person name="Krizsan K."/>
            <person name="Balestrini R."/>
            <person name="Da Silva C."/>
            <person name="Montanini B."/>
            <person name="Hainaut M."/>
            <person name="Levati E."/>
            <person name="Barry K.W."/>
            <person name="Belfiori B."/>
            <person name="Cichocki N."/>
            <person name="Clum A."/>
            <person name="Dockter R.B."/>
            <person name="Fauchery L."/>
            <person name="Guy J."/>
            <person name="Iotti M."/>
            <person name="Le Tacon F."/>
            <person name="Lindquist E.A."/>
            <person name="Lipzen A."/>
            <person name="Malagnac F."/>
            <person name="Mello A."/>
            <person name="Molinier V."/>
            <person name="Miyauchi S."/>
            <person name="Poulain J."/>
            <person name="Riccioni C."/>
            <person name="Rubini A."/>
            <person name="Sitrit Y."/>
            <person name="Splivallo R."/>
            <person name="Traeger S."/>
            <person name="Wang M."/>
            <person name="Zifcakova L."/>
            <person name="Wipf D."/>
            <person name="Zambonelli A."/>
            <person name="Paolocci F."/>
            <person name="Nowrousian M."/>
            <person name="Ottonello S."/>
            <person name="Baldrian P."/>
            <person name="Spatafora J.W."/>
            <person name="Henrissat B."/>
            <person name="Nagy L.G."/>
            <person name="Aury J.M."/>
            <person name="Wincker P."/>
            <person name="Grigoriev I.V."/>
            <person name="Bonfante P."/>
            <person name="Martin F.M."/>
        </authorList>
    </citation>
    <scope>NUCLEOTIDE SEQUENCE [LARGE SCALE GENOMIC DNA]</scope>
    <source>
        <strain evidence="1 2">ATCC MYA-4762</strain>
    </source>
</reference>
<accession>A0A3N4LSI1</accession>
<dbReference type="AlphaFoldDB" id="A0A3N4LSI1"/>
<organism evidence="1 2">
    <name type="scientific">Terfezia boudieri ATCC MYA-4762</name>
    <dbReference type="NCBI Taxonomy" id="1051890"/>
    <lineage>
        <taxon>Eukaryota</taxon>
        <taxon>Fungi</taxon>
        <taxon>Dikarya</taxon>
        <taxon>Ascomycota</taxon>
        <taxon>Pezizomycotina</taxon>
        <taxon>Pezizomycetes</taxon>
        <taxon>Pezizales</taxon>
        <taxon>Pezizaceae</taxon>
        <taxon>Terfezia</taxon>
    </lineage>
</organism>
<dbReference type="Gene3D" id="3.10.450.50">
    <property type="match status" value="1"/>
</dbReference>
<dbReference type="SUPFAM" id="SSF54427">
    <property type="entry name" value="NTF2-like"/>
    <property type="match status" value="1"/>
</dbReference>
<evidence type="ECO:0000313" key="1">
    <source>
        <dbReference type="EMBL" id="RPB20945.1"/>
    </source>
</evidence>
<keyword evidence="2" id="KW-1185">Reference proteome</keyword>
<dbReference type="OrthoDB" id="5440at2759"/>
<dbReference type="Proteomes" id="UP000267821">
    <property type="component" value="Unassembled WGS sequence"/>
</dbReference>
<dbReference type="InterPro" id="IPR032710">
    <property type="entry name" value="NTF2-like_dom_sf"/>
</dbReference>
<sequence length="199" mass="21229">MARDLDVLRASIGGGMSGVEVERRWEDFMGWMFHGEEGGGRDFEGDVDVRFGFGGGGGGGGRGGDGVSGGADVDPEDFLGPHPLTHIRMSLALPGVRFRMRVLRRTVGVNSVVDEVVVRFRHIGRMEWIIPGVEGTGREVGLGMVIAGGLKGGRVVRCRVAWDSREVRRQVGDGVGLARRGDAFEIDTLGGKVRVGDGV</sequence>
<dbReference type="EMBL" id="ML121566">
    <property type="protein sequence ID" value="RPB20945.1"/>
    <property type="molecule type" value="Genomic_DNA"/>
</dbReference>
<protein>
    <submittedName>
        <fullName evidence="1">Uncharacterized protein</fullName>
    </submittedName>
</protein>
<dbReference type="InParanoid" id="A0A3N4LSI1"/>